<dbReference type="GO" id="GO:0007229">
    <property type="term" value="P:integrin-mediated signaling pathway"/>
    <property type="evidence" value="ECO:0007669"/>
    <property type="project" value="UniProtKB-KW"/>
</dbReference>
<evidence type="ECO:0000256" key="8">
    <source>
        <dbReference type="ARBA" id="ARBA00023157"/>
    </source>
</evidence>
<dbReference type="STRING" id="1661398.A0A482VAT1"/>
<dbReference type="Pfam" id="PF17771">
    <property type="entry name" value="ADAMTS_CR_2"/>
    <property type="match status" value="1"/>
</dbReference>
<dbReference type="InterPro" id="IPR013273">
    <property type="entry name" value="ADAMTS/ADAMTS-like"/>
</dbReference>
<accession>A0A482VAT1</accession>
<feature type="non-terminal residue" evidence="12">
    <location>
        <position position="612"/>
    </location>
</feature>
<evidence type="ECO:0000256" key="4">
    <source>
        <dbReference type="ARBA" id="ARBA00022729"/>
    </source>
</evidence>
<dbReference type="GO" id="GO:0046872">
    <property type="term" value="F:metal ion binding"/>
    <property type="evidence" value="ECO:0007669"/>
    <property type="project" value="UniProtKB-KW"/>
</dbReference>
<dbReference type="SUPFAM" id="SSF82895">
    <property type="entry name" value="TSP-1 type 1 repeat"/>
    <property type="match status" value="4"/>
</dbReference>
<dbReference type="PANTHER" id="PTHR13723">
    <property type="entry name" value="ADAMTS A DISINTEGRIN AND METALLOPROTEASE WITH THROMBOSPONDIN MOTIFS PROTEASE"/>
    <property type="match status" value="1"/>
</dbReference>
<dbReference type="PROSITE" id="PS50092">
    <property type="entry name" value="TSP1"/>
    <property type="match status" value="3"/>
</dbReference>
<keyword evidence="12" id="KW-0401">Integrin</keyword>
<comment type="caution">
    <text evidence="12">The sequence shown here is derived from an EMBL/GenBank/DDBJ whole genome shotgun (WGS) entry which is preliminary data.</text>
</comment>
<dbReference type="InterPro" id="IPR000884">
    <property type="entry name" value="TSP1_rpt"/>
</dbReference>
<comment type="subcellular location">
    <subcellularLocation>
        <location evidence="1">Secreted</location>
    </subcellularLocation>
</comment>
<keyword evidence="2" id="KW-0964">Secreted</keyword>
<keyword evidence="3" id="KW-0479">Metal-binding</keyword>
<evidence type="ECO:0000256" key="9">
    <source>
        <dbReference type="ARBA" id="ARBA00023180"/>
    </source>
</evidence>
<feature type="disulfide bond" evidence="10">
    <location>
        <begin position="40"/>
        <end position="51"/>
    </location>
</feature>
<proteinExistence type="predicted"/>
<feature type="disulfide bond" evidence="10">
    <location>
        <begin position="97"/>
        <end position="109"/>
    </location>
</feature>
<dbReference type="Gene3D" id="2.20.100.10">
    <property type="entry name" value="Thrombospondin type-1 (TSP1) repeat"/>
    <property type="match status" value="4"/>
</dbReference>
<dbReference type="Pfam" id="PF00090">
    <property type="entry name" value="TSP_1"/>
    <property type="match status" value="1"/>
</dbReference>
<dbReference type="FunFam" id="2.20.100.10:FF:000007">
    <property type="entry name" value="Thrombospondin 1"/>
    <property type="match status" value="1"/>
</dbReference>
<dbReference type="GO" id="GO:0005576">
    <property type="term" value="C:extracellular region"/>
    <property type="evidence" value="ECO:0007669"/>
    <property type="project" value="UniProtKB-SubCell"/>
</dbReference>
<keyword evidence="4" id="KW-0732">Signal</keyword>
<dbReference type="PRINTS" id="PR01857">
    <property type="entry name" value="ADAMTSFAMILY"/>
</dbReference>
<feature type="disulfide bond" evidence="10">
    <location>
        <begin position="4"/>
        <end position="27"/>
    </location>
</feature>
<organism evidence="12 13">
    <name type="scientific">Asbolus verrucosus</name>
    <name type="common">Desert ironclad beetle</name>
    <dbReference type="NCBI Taxonomy" id="1661398"/>
    <lineage>
        <taxon>Eukaryota</taxon>
        <taxon>Metazoa</taxon>
        <taxon>Ecdysozoa</taxon>
        <taxon>Arthropoda</taxon>
        <taxon>Hexapoda</taxon>
        <taxon>Insecta</taxon>
        <taxon>Pterygota</taxon>
        <taxon>Neoptera</taxon>
        <taxon>Endopterygota</taxon>
        <taxon>Coleoptera</taxon>
        <taxon>Polyphaga</taxon>
        <taxon>Cucujiformia</taxon>
        <taxon>Tenebrionidae</taxon>
        <taxon>Pimeliinae</taxon>
        <taxon>Asbolus</taxon>
    </lineage>
</organism>
<dbReference type="InterPro" id="IPR050439">
    <property type="entry name" value="ADAMTS_ADAMTS-like"/>
</dbReference>
<feature type="disulfide bond" evidence="10">
    <location>
        <begin position="86"/>
        <end position="124"/>
    </location>
</feature>
<dbReference type="FunFam" id="2.20.100.10:FF:000005">
    <property type="entry name" value="ADAM metallopeptidase with thrombospondin type 1 motif 9"/>
    <property type="match status" value="1"/>
</dbReference>
<dbReference type="PROSITE" id="PS50900">
    <property type="entry name" value="PLAC"/>
    <property type="match status" value="1"/>
</dbReference>
<protein>
    <submittedName>
        <fullName evidence="12">A disintegrin and metalloproteinase with thrombospondin motifs 3-like</fullName>
    </submittedName>
</protein>
<dbReference type="InterPro" id="IPR036383">
    <property type="entry name" value="TSP1_rpt_sf"/>
</dbReference>
<dbReference type="EMBL" id="QDEB01121959">
    <property type="protein sequence ID" value="RZB40139.1"/>
    <property type="molecule type" value="Genomic_DNA"/>
</dbReference>
<dbReference type="GO" id="GO:0031012">
    <property type="term" value="C:extracellular matrix"/>
    <property type="evidence" value="ECO:0007669"/>
    <property type="project" value="TreeGrafter"/>
</dbReference>
<dbReference type="Pfam" id="PF19030">
    <property type="entry name" value="TSP1_ADAMTS"/>
    <property type="match status" value="3"/>
</dbReference>
<keyword evidence="8 10" id="KW-1015">Disulfide bond</keyword>
<evidence type="ECO:0000256" key="1">
    <source>
        <dbReference type="ARBA" id="ARBA00004613"/>
    </source>
</evidence>
<keyword evidence="13" id="KW-1185">Reference proteome</keyword>
<feature type="disulfide bond" evidence="10">
    <location>
        <begin position="82"/>
        <end position="119"/>
    </location>
</feature>
<feature type="domain" description="PLAC" evidence="11">
    <location>
        <begin position="560"/>
        <end position="606"/>
    </location>
</feature>
<reference evidence="12" key="1">
    <citation type="submission" date="2017-03" db="EMBL/GenBank/DDBJ databases">
        <title>Genome of the blue death feigning beetle - Asbolus verrucosus.</title>
        <authorList>
            <person name="Rider S.D."/>
        </authorList>
    </citation>
    <scope>NUCLEOTIDE SEQUENCE [LARGE SCALE GENOMIC DNA]</scope>
    <source>
        <strain evidence="12">Butters</strain>
        <tissue evidence="12">Head and leg muscle</tissue>
    </source>
</reference>
<gene>
    <name evidence="12" type="ORF">BDFB_008775</name>
</gene>
<dbReference type="InterPro" id="IPR045371">
    <property type="entry name" value="ADAMTS_CR_3"/>
</dbReference>
<evidence type="ECO:0000256" key="10">
    <source>
        <dbReference type="PIRSR" id="PIRSR613273-3"/>
    </source>
</evidence>
<dbReference type="PRINTS" id="PR01705">
    <property type="entry name" value="TSP1REPEAT"/>
</dbReference>
<dbReference type="OrthoDB" id="5855429at2759"/>
<evidence type="ECO:0000256" key="5">
    <source>
        <dbReference type="ARBA" id="ARBA00022737"/>
    </source>
</evidence>
<name>A0A482VAT1_ASBVE</name>
<dbReference type="GO" id="GO:0006508">
    <property type="term" value="P:proteolysis"/>
    <property type="evidence" value="ECO:0007669"/>
    <property type="project" value="TreeGrafter"/>
</dbReference>
<dbReference type="SMART" id="SM00209">
    <property type="entry name" value="TSP1"/>
    <property type="match status" value="4"/>
</dbReference>
<feature type="disulfide bond" evidence="10">
    <location>
        <begin position="13"/>
        <end position="46"/>
    </location>
</feature>
<evidence type="ECO:0000256" key="2">
    <source>
        <dbReference type="ARBA" id="ARBA00022525"/>
    </source>
</evidence>
<evidence type="ECO:0000256" key="3">
    <source>
        <dbReference type="ARBA" id="ARBA00022723"/>
    </source>
</evidence>
<dbReference type="PANTHER" id="PTHR13723:SF304">
    <property type="entry name" value="A DISINTEGRIN AND METALLOPROTEINASE WITH THROMBOSPONDIN MOTIFS 2-LIKE PROTEIN"/>
    <property type="match status" value="1"/>
</dbReference>
<sequence>YGLCRAFDITEPCSHLWCGHEKSPLVCKTKKGSPLEGTECGFNKWCWNGYCEDIDQKNSARVPVILNPQDGGWSNWSPWGACSRSCGTGVQFRTRKCNNPTPLYGGNGCDGVSEKWQICNNHPCPEPLGDMRAQQCKRLPKLLDIVGTREGNMTWLPYESEEQRQISVDKKCKLICISDGTKELFETTENLIDGTPCSYENSDNICIQGVCQLLGCDGQLFSKVKTDMCGVCGGNNSNCSNIKSIFQRKLKREVSRVAVLPRMASRIKLEANVTMHNKDEPAVAFILKNRRKKRYTITIPNTGLRTDIIEGTKFYYEKSKNKHNIWANGPVLAEMVILVYAPISEIEEGLNVSLRSEYIINKDASVSSNKFKWILGGWGPCSASCGGGRRQKTVACWDNQNQKLVRRKHCSLMTKPSLPFEKCNTFDCHFQWVAGKWEPCSSTCGLYGIQYRELYCVPQAILNTMLFQNNGTIIEEPWKYMVNPKKCSGISPIFQRPCNKIPCFSYWSYGEWSQCSESCGKGVSYRSSYCPPPEGENFYTCGEAPPLTEKRVCRGHTGLSNSACKRRRNKPCQEDKSEFCSLGVLRKYCKVGGFRRLCCKSCFDFHLTPISI</sequence>
<dbReference type="GO" id="GO:0030198">
    <property type="term" value="P:extracellular matrix organization"/>
    <property type="evidence" value="ECO:0007669"/>
    <property type="project" value="InterPro"/>
</dbReference>
<dbReference type="Gene3D" id="2.60.120.830">
    <property type="match status" value="1"/>
</dbReference>
<evidence type="ECO:0000313" key="13">
    <source>
        <dbReference type="Proteomes" id="UP000292052"/>
    </source>
</evidence>
<evidence type="ECO:0000256" key="7">
    <source>
        <dbReference type="ARBA" id="ARBA00022833"/>
    </source>
</evidence>
<dbReference type="Gene3D" id="3.40.1620.60">
    <property type="match status" value="1"/>
</dbReference>
<evidence type="ECO:0000256" key="6">
    <source>
        <dbReference type="ARBA" id="ARBA00022801"/>
    </source>
</evidence>
<dbReference type="Pfam" id="PF19236">
    <property type="entry name" value="ADAMTS_CR_3"/>
    <property type="match status" value="1"/>
</dbReference>
<dbReference type="AlphaFoldDB" id="A0A482VAT1"/>
<keyword evidence="9" id="KW-0325">Glycoprotein</keyword>
<keyword evidence="7" id="KW-0862">Zinc</keyword>
<dbReference type="Proteomes" id="UP000292052">
    <property type="component" value="Unassembled WGS sequence"/>
</dbReference>
<feature type="non-terminal residue" evidence="12">
    <location>
        <position position="1"/>
    </location>
</feature>
<dbReference type="InterPro" id="IPR010909">
    <property type="entry name" value="PLAC"/>
</dbReference>
<evidence type="ECO:0000313" key="12">
    <source>
        <dbReference type="EMBL" id="RZB40139.1"/>
    </source>
</evidence>
<dbReference type="GO" id="GO:0004222">
    <property type="term" value="F:metalloendopeptidase activity"/>
    <property type="evidence" value="ECO:0007669"/>
    <property type="project" value="TreeGrafter"/>
</dbReference>
<dbReference type="InterPro" id="IPR041645">
    <property type="entry name" value="ADAMTS_CR_2"/>
</dbReference>
<evidence type="ECO:0000259" key="11">
    <source>
        <dbReference type="PROSITE" id="PS50900"/>
    </source>
</evidence>
<keyword evidence="6" id="KW-0378">Hydrolase</keyword>
<keyword evidence="5" id="KW-0677">Repeat</keyword>